<evidence type="ECO:0000256" key="2">
    <source>
        <dbReference type="ARBA" id="ARBA00012528"/>
    </source>
</evidence>
<evidence type="ECO:0000313" key="6">
    <source>
        <dbReference type="EMBL" id="SHK29540.1"/>
    </source>
</evidence>
<feature type="transmembrane region" description="Helical" evidence="4">
    <location>
        <begin position="76"/>
        <end position="95"/>
    </location>
</feature>
<dbReference type="InterPro" id="IPR043128">
    <property type="entry name" value="Rev_trsase/Diguanyl_cyclase"/>
</dbReference>
<dbReference type="InterPro" id="IPR050469">
    <property type="entry name" value="Diguanylate_Cyclase"/>
</dbReference>
<keyword evidence="4" id="KW-1133">Transmembrane helix</keyword>
<evidence type="ECO:0000256" key="3">
    <source>
        <dbReference type="ARBA" id="ARBA00034247"/>
    </source>
</evidence>
<dbReference type="AlphaFoldDB" id="A0A1M6RAU9"/>
<evidence type="ECO:0000256" key="1">
    <source>
        <dbReference type="ARBA" id="ARBA00001946"/>
    </source>
</evidence>
<comment type="cofactor">
    <cofactor evidence="1">
        <name>Mg(2+)</name>
        <dbReference type="ChEBI" id="CHEBI:18420"/>
    </cofactor>
</comment>
<dbReference type="CDD" id="cd01949">
    <property type="entry name" value="GGDEF"/>
    <property type="match status" value="1"/>
</dbReference>
<dbReference type="GO" id="GO:0052621">
    <property type="term" value="F:diguanylate cyclase activity"/>
    <property type="evidence" value="ECO:0007669"/>
    <property type="project" value="UniProtKB-EC"/>
</dbReference>
<dbReference type="EMBL" id="FRAQ01000001">
    <property type="protein sequence ID" value="SHK29540.1"/>
    <property type="molecule type" value="Genomic_DNA"/>
</dbReference>
<comment type="catalytic activity">
    <reaction evidence="3">
        <text>2 GTP = 3',3'-c-di-GMP + 2 diphosphate</text>
        <dbReference type="Rhea" id="RHEA:24898"/>
        <dbReference type="ChEBI" id="CHEBI:33019"/>
        <dbReference type="ChEBI" id="CHEBI:37565"/>
        <dbReference type="ChEBI" id="CHEBI:58805"/>
        <dbReference type="EC" id="2.7.7.65"/>
    </reaction>
</comment>
<feature type="transmembrane region" description="Helical" evidence="4">
    <location>
        <begin position="129"/>
        <end position="147"/>
    </location>
</feature>
<dbReference type="STRING" id="564117.SAMN05216369_1394"/>
<dbReference type="Pfam" id="PF00990">
    <property type="entry name" value="GGDEF"/>
    <property type="match status" value="1"/>
</dbReference>
<dbReference type="Gene3D" id="3.30.70.270">
    <property type="match status" value="1"/>
</dbReference>
<evidence type="ECO:0000259" key="5">
    <source>
        <dbReference type="PROSITE" id="PS50887"/>
    </source>
</evidence>
<feature type="transmembrane region" description="Helical" evidence="4">
    <location>
        <begin position="102"/>
        <end position="123"/>
    </location>
</feature>
<feature type="transmembrane region" description="Helical" evidence="4">
    <location>
        <begin position="17"/>
        <end position="38"/>
    </location>
</feature>
<dbReference type="PANTHER" id="PTHR45138:SF9">
    <property type="entry name" value="DIGUANYLATE CYCLASE DGCM-RELATED"/>
    <property type="match status" value="1"/>
</dbReference>
<dbReference type="RefSeq" id="WP_072796440.1">
    <property type="nucleotide sequence ID" value="NZ_FRAQ01000001.1"/>
</dbReference>
<protein>
    <recommendedName>
        <fullName evidence="2">diguanylate cyclase</fullName>
        <ecNumber evidence="2">2.7.7.65</ecNumber>
    </recommendedName>
</protein>
<proteinExistence type="predicted"/>
<feature type="domain" description="GGDEF" evidence="5">
    <location>
        <begin position="224"/>
        <end position="361"/>
    </location>
</feature>
<sequence length="365" mass="40830">MPKVSVNPNYYSPRDMLMLRLSILIGGVLIGLFMIGDLQMVPKGLVDAYVTNRAFVQLPIVFALLASSFHPRFLQFAQAAFFLTILSLVYTNYYLIHVSWKLAAFSFPYEGTFLYAFFGFFVLGMTFRYALWLMFLSSAGFICLMLLDSVYGDRTFMNAGFVVGSLFIGVIGRHRLDLLLGELKGANEQLITLSTTDGLTGLLNRRAFTSESERLFAILRRSGQPLAVFMIDLDHFKQFNDCYGHQEGDRAIRCQADILRSVFKRETDILGRYGGEEFIVVAEGHSASESERQAARILTQWQDLAMPNEGSTSGKFLTCSIGICHGMPADYDSLENMIKTADEALYSVKERGRGRSIVDGGLTAQ</sequence>
<keyword evidence="7" id="KW-1185">Reference proteome</keyword>
<accession>A0A1M6RAU9</accession>
<dbReference type="PANTHER" id="PTHR45138">
    <property type="entry name" value="REGULATORY COMPONENTS OF SENSORY TRANSDUCTION SYSTEM"/>
    <property type="match status" value="1"/>
</dbReference>
<dbReference type="FunFam" id="3.30.70.270:FF:000001">
    <property type="entry name" value="Diguanylate cyclase domain protein"/>
    <property type="match status" value="1"/>
</dbReference>
<keyword evidence="4" id="KW-0812">Transmembrane</keyword>
<evidence type="ECO:0000313" key="7">
    <source>
        <dbReference type="Proteomes" id="UP000184497"/>
    </source>
</evidence>
<reference evidence="7" key="1">
    <citation type="submission" date="2016-11" db="EMBL/GenBank/DDBJ databases">
        <authorList>
            <person name="Varghese N."/>
            <person name="Submissions S."/>
        </authorList>
    </citation>
    <scope>NUCLEOTIDE SEQUENCE [LARGE SCALE GENOMIC DNA]</scope>
    <source>
        <strain evidence="7">CGMCC 1.10835</strain>
    </source>
</reference>
<dbReference type="NCBIfam" id="TIGR00254">
    <property type="entry name" value="GGDEF"/>
    <property type="match status" value="1"/>
</dbReference>
<keyword evidence="4" id="KW-0472">Membrane</keyword>
<organism evidence="6 7">
    <name type="scientific">Marinobacter antarcticus</name>
    <dbReference type="NCBI Taxonomy" id="564117"/>
    <lineage>
        <taxon>Bacteria</taxon>
        <taxon>Pseudomonadati</taxon>
        <taxon>Pseudomonadota</taxon>
        <taxon>Gammaproteobacteria</taxon>
        <taxon>Pseudomonadales</taxon>
        <taxon>Marinobacteraceae</taxon>
        <taxon>Marinobacter</taxon>
    </lineage>
</organism>
<dbReference type="EC" id="2.7.7.65" evidence="2"/>
<dbReference type="Proteomes" id="UP000184497">
    <property type="component" value="Unassembled WGS sequence"/>
</dbReference>
<dbReference type="SMART" id="SM00267">
    <property type="entry name" value="GGDEF"/>
    <property type="match status" value="1"/>
</dbReference>
<dbReference type="InterPro" id="IPR000160">
    <property type="entry name" value="GGDEF_dom"/>
</dbReference>
<dbReference type="InterPro" id="IPR029787">
    <property type="entry name" value="Nucleotide_cyclase"/>
</dbReference>
<dbReference type="OrthoDB" id="9803824at2"/>
<name>A0A1M6RAU9_9GAMM</name>
<dbReference type="SUPFAM" id="SSF55073">
    <property type="entry name" value="Nucleotide cyclase"/>
    <property type="match status" value="1"/>
</dbReference>
<dbReference type="PROSITE" id="PS50887">
    <property type="entry name" value="GGDEF"/>
    <property type="match status" value="1"/>
</dbReference>
<evidence type="ECO:0000256" key="4">
    <source>
        <dbReference type="SAM" id="Phobius"/>
    </source>
</evidence>
<gene>
    <name evidence="6" type="ORF">SAMN05216369_1394</name>
</gene>